<keyword evidence="8" id="KW-0472">Membrane</keyword>
<dbReference type="Pfam" id="PF00328">
    <property type="entry name" value="His_Phos_2"/>
    <property type="match status" value="1"/>
</dbReference>
<evidence type="ECO:0000313" key="10">
    <source>
        <dbReference type="Proteomes" id="UP000054359"/>
    </source>
</evidence>
<evidence type="ECO:0000256" key="4">
    <source>
        <dbReference type="ARBA" id="ARBA00022729"/>
    </source>
</evidence>
<organism evidence="9 10">
    <name type="scientific">Stegodyphus mimosarum</name>
    <name type="common">African social velvet spider</name>
    <dbReference type="NCBI Taxonomy" id="407821"/>
    <lineage>
        <taxon>Eukaryota</taxon>
        <taxon>Metazoa</taxon>
        <taxon>Ecdysozoa</taxon>
        <taxon>Arthropoda</taxon>
        <taxon>Chelicerata</taxon>
        <taxon>Arachnida</taxon>
        <taxon>Araneae</taxon>
        <taxon>Araneomorphae</taxon>
        <taxon>Entelegynae</taxon>
        <taxon>Eresoidea</taxon>
        <taxon>Eresidae</taxon>
        <taxon>Stegodyphus</taxon>
    </lineage>
</organism>
<dbReference type="SUPFAM" id="SSF53254">
    <property type="entry name" value="Phosphoglycerate mutase-like"/>
    <property type="match status" value="1"/>
</dbReference>
<evidence type="ECO:0000256" key="5">
    <source>
        <dbReference type="ARBA" id="ARBA00022801"/>
    </source>
</evidence>
<feature type="transmembrane region" description="Helical" evidence="8">
    <location>
        <begin position="12"/>
        <end position="34"/>
    </location>
</feature>
<evidence type="ECO:0000313" key="9">
    <source>
        <dbReference type="EMBL" id="KFM66683.1"/>
    </source>
</evidence>
<accession>A0A087TNJ4</accession>
<reference evidence="9 10" key="1">
    <citation type="submission" date="2013-11" db="EMBL/GenBank/DDBJ databases">
        <title>Genome sequencing of Stegodyphus mimosarum.</title>
        <authorList>
            <person name="Bechsgaard J."/>
        </authorList>
    </citation>
    <scope>NUCLEOTIDE SEQUENCE [LARGE SCALE GENOMIC DNA]</scope>
</reference>
<keyword evidence="8" id="KW-0812">Transmembrane</keyword>
<evidence type="ECO:0000256" key="8">
    <source>
        <dbReference type="SAM" id="Phobius"/>
    </source>
</evidence>
<gene>
    <name evidence="9" type="ORF">X975_08825</name>
</gene>
<dbReference type="AlphaFoldDB" id="A0A087TNJ4"/>
<dbReference type="PANTHER" id="PTHR11567:SF211">
    <property type="entry name" value="PROSTATIC ACID PHOSPHATASE"/>
    <property type="match status" value="1"/>
</dbReference>
<dbReference type="InterPro" id="IPR029033">
    <property type="entry name" value="His_PPase_superfam"/>
</dbReference>
<name>A0A087TNJ4_STEMI</name>
<dbReference type="GO" id="GO:0003993">
    <property type="term" value="F:acid phosphatase activity"/>
    <property type="evidence" value="ECO:0007669"/>
    <property type="project" value="UniProtKB-EC"/>
</dbReference>
<keyword evidence="6" id="KW-1015">Disulfide bond</keyword>
<sequence length="370" mass="44545">MRNICRRLRRKYLLIFLYLIVLYCIKEFIFPFAFNPFTGWFPNEPKREIVSQRTRLHIPQRNATERELILLQMIFRHGHRAPFNLYPNDNHPESFWKEGLGMLTQLGRLQHYVMGDHLLKRYKSFITTNPKEVEVLNADSDRCQFGAFAFIAGLYSPAEEYRFTDEIRWQPVISRHYVDKRNRYVLSRRKCSVASDDEHEMKMSREADDMREKYAPLYNFWSEHSGRNIKDWTRAADLAKTLACERDYNLTMPEWALRYWSELQRQAGLSYYWNFRTKLIHRYRIGPLLKYMLKNMEDKIRGATPEKRVYVYSTHGSHLACLLMALRQYNMKAPPHASTIVLELWKENETNYSVRWLYFNSSNPEKRIHP</sequence>
<keyword evidence="5" id="KW-0378">Hydrolase</keyword>
<evidence type="ECO:0000256" key="7">
    <source>
        <dbReference type="ARBA" id="ARBA00023180"/>
    </source>
</evidence>
<keyword evidence="4" id="KW-0732">Signal</keyword>
<dbReference type="STRING" id="407821.A0A087TNJ4"/>
<comment type="catalytic activity">
    <reaction evidence="1">
        <text>a phosphate monoester + H2O = an alcohol + phosphate</text>
        <dbReference type="Rhea" id="RHEA:15017"/>
        <dbReference type="ChEBI" id="CHEBI:15377"/>
        <dbReference type="ChEBI" id="CHEBI:30879"/>
        <dbReference type="ChEBI" id="CHEBI:43474"/>
        <dbReference type="ChEBI" id="CHEBI:67140"/>
        <dbReference type="EC" id="3.1.3.2"/>
    </reaction>
</comment>
<evidence type="ECO:0000256" key="6">
    <source>
        <dbReference type="ARBA" id="ARBA00023157"/>
    </source>
</evidence>
<feature type="non-terminal residue" evidence="9">
    <location>
        <position position="370"/>
    </location>
</feature>
<proteinExistence type="inferred from homology"/>
<dbReference type="Proteomes" id="UP000054359">
    <property type="component" value="Unassembled WGS sequence"/>
</dbReference>
<dbReference type="OMA" id="DYLTDHS"/>
<dbReference type="EC" id="3.1.3.2" evidence="3"/>
<dbReference type="Gene3D" id="3.40.50.1240">
    <property type="entry name" value="Phosphoglycerate mutase-like"/>
    <property type="match status" value="1"/>
</dbReference>
<evidence type="ECO:0000256" key="2">
    <source>
        <dbReference type="ARBA" id="ARBA00005375"/>
    </source>
</evidence>
<evidence type="ECO:0000256" key="3">
    <source>
        <dbReference type="ARBA" id="ARBA00012646"/>
    </source>
</evidence>
<protein>
    <recommendedName>
        <fullName evidence="3">acid phosphatase</fullName>
        <ecNumber evidence="3">3.1.3.2</ecNumber>
    </recommendedName>
</protein>
<keyword evidence="7" id="KW-0325">Glycoprotein</keyword>
<dbReference type="CDD" id="cd07061">
    <property type="entry name" value="HP_HAP_like"/>
    <property type="match status" value="1"/>
</dbReference>
<dbReference type="InterPro" id="IPR050645">
    <property type="entry name" value="Histidine_acid_phosphatase"/>
</dbReference>
<dbReference type="OrthoDB" id="10257284at2759"/>
<dbReference type="PANTHER" id="PTHR11567">
    <property type="entry name" value="ACID PHOSPHATASE-RELATED"/>
    <property type="match status" value="1"/>
</dbReference>
<dbReference type="InterPro" id="IPR033379">
    <property type="entry name" value="Acid_Pase_AS"/>
</dbReference>
<evidence type="ECO:0000256" key="1">
    <source>
        <dbReference type="ARBA" id="ARBA00000032"/>
    </source>
</evidence>
<dbReference type="EMBL" id="KK116057">
    <property type="protein sequence ID" value="KFM66683.1"/>
    <property type="molecule type" value="Genomic_DNA"/>
</dbReference>
<dbReference type="InterPro" id="IPR000560">
    <property type="entry name" value="His_Pase_clade-2"/>
</dbReference>
<keyword evidence="10" id="KW-1185">Reference proteome</keyword>
<dbReference type="PROSITE" id="PS00616">
    <property type="entry name" value="HIS_ACID_PHOSPHAT_1"/>
    <property type="match status" value="1"/>
</dbReference>
<comment type="similarity">
    <text evidence="2">Belongs to the histidine acid phosphatase family.</text>
</comment>
<keyword evidence="8" id="KW-1133">Transmembrane helix</keyword>